<evidence type="ECO:0000256" key="1">
    <source>
        <dbReference type="ARBA" id="ARBA00004514"/>
    </source>
</evidence>
<keyword evidence="7" id="KW-0282">Flagellum</keyword>
<name>A0ABS2MWT5_9BACI</name>
<proteinExistence type="inferred from homology"/>
<comment type="caution">
    <text evidence="7">The sequence shown here is derived from an EMBL/GenBank/DDBJ whole genome shotgun (WGS) entry which is preliminary data.</text>
</comment>
<keyword evidence="4 6" id="KW-1005">Bacterial flagellum biogenesis</keyword>
<dbReference type="PANTHER" id="PTHR34773">
    <property type="entry name" value="FLAGELLAR SECRETION CHAPERONE FLIS"/>
    <property type="match status" value="1"/>
</dbReference>
<keyword evidence="8" id="KW-1185">Reference proteome</keyword>
<keyword evidence="5" id="KW-0143">Chaperone</keyword>
<evidence type="ECO:0000256" key="3">
    <source>
        <dbReference type="ARBA" id="ARBA00022490"/>
    </source>
</evidence>
<dbReference type="RefSeq" id="WP_204497675.1">
    <property type="nucleotide sequence ID" value="NZ_JAFBDR010000003.1"/>
</dbReference>
<evidence type="ECO:0000313" key="7">
    <source>
        <dbReference type="EMBL" id="MBM7570233.1"/>
    </source>
</evidence>
<dbReference type="InterPro" id="IPR036584">
    <property type="entry name" value="FliS_sf"/>
</dbReference>
<evidence type="ECO:0000313" key="8">
    <source>
        <dbReference type="Proteomes" id="UP001296943"/>
    </source>
</evidence>
<dbReference type="Gene3D" id="1.20.120.340">
    <property type="entry name" value="Flagellar protein FliS"/>
    <property type="match status" value="1"/>
</dbReference>
<accession>A0ABS2MWT5</accession>
<dbReference type="PANTHER" id="PTHR34773:SF1">
    <property type="entry name" value="FLAGELLAR SECRETION CHAPERONE FLIS"/>
    <property type="match status" value="1"/>
</dbReference>
<keyword evidence="7" id="KW-0966">Cell projection</keyword>
<evidence type="ECO:0000256" key="6">
    <source>
        <dbReference type="PIRNR" id="PIRNR039090"/>
    </source>
</evidence>
<dbReference type="CDD" id="cd16098">
    <property type="entry name" value="FliS"/>
    <property type="match status" value="1"/>
</dbReference>
<dbReference type="InterPro" id="IPR003713">
    <property type="entry name" value="FliS"/>
</dbReference>
<protein>
    <recommendedName>
        <fullName evidence="6">Flagellar secretion chaperone FliS</fullName>
    </recommendedName>
</protein>
<dbReference type="SUPFAM" id="SSF101116">
    <property type="entry name" value="Flagellar export chaperone FliS"/>
    <property type="match status" value="1"/>
</dbReference>
<gene>
    <name evidence="7" type="ORF">JOC48_000711</name>
</gene>
<evidence type="ECO:0000256" key="4">
    <source>
        <dbReference type="ARBA" id="ARBA00022795"/>
    </source>
</evidence>
<keyword evidence="3 6" id="KW-0963">Cytoplasm</keyword>
<dbReference type="PIRSF" id="PIRSF039090">
    <property type="entry name" value="Flis"/>
    <property type="match status" value="1"/>
</dbReference>
<comment type="subcellular location">
    <subcellularLocation>
        <location evidence="1 6">Cytoplasm</location>
        <location evidence="1 6">Cytosol</location>
    </subcellularLocation>
</comment>
<dbReference type="Proteomes" id="UP001296943">
    <property type="component" value="Unassembled WGS sequence"/>
</dbReference>
<reference evidence="7 8" key="1">
    <citation type="submission" date="2021-01" db="EMBL/GenBank/DDBJ databases">
        <title>Genomic Encyclopedia of Type Strains, Phase IV (KMG-IV): sequencing the most valuable type-strain genomes for metagenomic binning, comparative biology and taxonomic classification.</title>
        <authorList>
            <person name="Goeker M."/>
        </authorList>
    </citation>
    <scope>NUCLEOTIDE SEQUENCE [LARGE SCALE GENOMIC DNA]</scope>
    <source>
        <strain evidence="7 8">DSM 23711</strain>
    </source>
</reference>
<sequence>MSYQQYQAYKNNAVTTASPGELTLMLYNGCLKFIKLAKQGMEQQDYELKNTNIQKAQHIIQELMVTLDQDAPIAKDVMPLYDYINRRLLEANVQNDPSILEEANNLVMEFRDTWKEVMKRNRQQQYGQGAQI</sequence>
<dbReference type="EMBL" id="JAFBDR010000003">
    <property type="protein sequence ID" value="MBM7570233.1"/>
    <property type="molecule type" value="Genomic_DNA"/>
</dbReference>
<comment type="similarity">
    <text evidence="2 6">Belongs to the FliS family.</text>
</comment>
<evidence type="ECO:0000256" key="5">
    <source>
        <dbReference type="ARBA" id="ARBA00023186"/>
    </source>
</evidence>
<keyword evidence="7" id="KW-0969">Cilium</keyword>
<dbReference type="Pfam" id="PF02561">
    <property type="entry name" value="FliS"/>
    <property type="match status" value="1"/>
</dbReference>
<dbReference type="NCBIfam" id="TIGR00208">
    <property type="entry name" value="fliS"/>
    <property type="match status" value="1"/>
</dbReference>
<evidence type="ECO:0000256" key="2">
    <source>
        <dbReference type="ARBA" id="ARBA00008787"/>
    </source>
</evidence>
<organism evidence="7 8">
    <name type="scientific">Aquibacillus albus</name>
    <dbReference type="NCBI Taxonomy" id="1168171"/>
    <lineage>
        <taxon>Bacteria</taxon>
        <taxon>Bacillati</taxon>
        <taxon>Bacillota</taxon>
        <taxon>Bacilli</taxon>
        <taxon>Bacillales</taxon>
        <taxon>Bacillaceae</taxon>
        <taxon>Aquibacillus</taxon>
    </lineage>
</organism>